<proteinExistence type="predicted"/>
<dbReference type="GO" id="GO:0005737">
    <property type="term" value="C:cytoplasm"/>
    <property type="evidence" value="ECO:0007669"/>
    <property type="project" value="TreeGrafter"/>
</dbReference>
<keyword evidence="4" id="KW-0663">Pyridoxal phosphate</keyword>
<evidence type="ECO:0000256" key="4">
    <source>
        <dbReference type="ARBA" id="ARBA00022898"/>
    </source>
</evidence>
<dbReference type="SUPFAM" id="SSF53383">
    <property type="entry name" value="PLP-dependent transferases"/>
    <property type="match status" value="1"/>
</dbReference>
<keyword evidence="3 6" id="KW-0808">Transferase</keyword>
<dbReference type="PANTHER" id="PTHR43807:SF20">
    <property type="entry name" value="FI04487P"/>
    <property type="match status" value="1"/>
</dbReference>
<protein>
    <submittedName>
        <fullName evidence="6">Aminotransferase class I and II</fullName>
    </submittedName>
</protein>
<dbReference type="GO" id="GO:0030170">
    <property type="term" value="F:pyridoxal phosphate binding"/>
    <property type="evidence" value="ECO:0007669"/>
    <property type="project" value="InterPro"/>
</dbReference>
<gene>
    <name evidence="6" type="ORF">FB4_4139</name>
</gene>
<dbReference type="InterPro" id="IPR015422">
    <property type="entry name" value="PyrdxlP-dep_Trfase_small"/>
</dbReference>
<dbReference type="InterPro" id="IPR015424">
    <property type="entry name" value="PyrdxlP-dep_Trfase"/>
</dbReference>
<dbReference type="Proteomes" id="UP000004324">
    <property type="component" value="Unassembled WGS sequence"/>
</dbReference>
<dbReference type="InterPro" id="IPR051326">
    <property type="entry name" value="Kynurenine-oxoglutarate_AT"/>
</dbReference>
<evidence type="ECO:0000256" key="2">
    <source>
        <dbReference type="ARBA" id="ARBA00022576"/>
    </source>
</evidence>
<accession>I8RHK6</accession>
<keyword evidence="7" id="KW-1185">Reference proteome</keyword>
<evidence type="ECO:0000256" key="3">
    <source>
        <dbReference type="ARBA" id="ARBA00022679"/>
    </source>
</evidence>
<sequence length="120" mass="14206">MGMVEAVGSEESYYIQLRKDYRKRLDILKKGFDEMEIPYLAPEGGYFLLVDFSGFGWKDDFDFTKYITEHIGVSARPLSGFYSNETLTKQSVWLRFAFCKEEEVLKEAIERFKKIKWQQC</sequence>
<reference evidence="6 7" key="1">
    <citation type="journal article" date="2012" name="J. Bacteriol.">
        <title>Draft Genome Sequences for Two Metal-Reducing Pelosinus fermentans Strains Isolated from a Cr(VI)-Contaminated Site and for Type Strain R7.</title>
        <authorList>
            <person name="Brown S.D."/>
            <person name="Podar M."/>
            <person name="Klingeman D.M."/>
            <person name="Johnson C.M."/>
            <person name="Yang Z.K."/>
            <person name="Utturkar S.M."/>
            <person name="Land M.L."/>
            <person name="Mosher J.J."/>
            <person name="Hurt R.A.Jr."/>
            <person name="Phelps T.J."/>
            <person name="Palumbo A.V."/>
            <person name="Arkin A.P."/>
            <person name="Hazen T.C."/>
            <person name="Elias D.A."/>
        </authorList>
    </citation>
    <scope>NUCLEOTIDE SEQUENCE [LARGE SCALE GENOMIC DNA]</scope>
    <source>
        <strain evidence="6 7">B4</strain>
    </source>
</reference>
<dbReference type="PATRIC" id="fig|1149862.3.peg.3107"/>
<comment type="cofactor">
    <cofactor evidence="1">
        <name>pyridoxal 5'-phosphate</name>
        <dbReference type="ChEBI" id="CHEBI:597326"/>
    </cofactor>
</comment>
<evidence type="ECO:0000313" key="6">
    <source>
        <dbReference type="EMBL" id="EIW17390.1"/>
    </source>
</evidence>
<dbReference type="GO" id="GO:0016212">
    <property type="term" value="F:kynurenine-oxoglutarate transaminase activity"/>
    <property type="evidence" value="ECO:0007669"/>
    <property type="project" value="TreeGrafter"/>
</dbReference>
<evidence type="ECO:0000313" key="7">
    <source>
        <dbReference type="Proteomes" id="UP000004324"/>
    </source>
</evidence>
<feature type="domain" description="Aminotransferase class I/classII large" evidence="5">
    <location>
        <begin position="10"/>
        <end position="112"/>
    </location>
</feature>
<dbReference type="EMBL" id="AKVJ01000030">
    <property type="protein sequence ID" value="EIW17390.1"/>
    <property type="molecule type" value="Genomic_DNA"/>
</dbReference>
<dbReference type="InterPro" id="IPR004839">
    <property type="entry name" value="Aminotransferase_I/II_large"/>
</dbReference>
<dbReference type="AlphaFoldDB" id="I8RHK6"/>
<dbReference type="OrthoDB" id="9763453at2"/>
<dbReference type="Pfam" id="PF00155">
    <property type="entry name" value="Aminotran_1_2"/>
    <property type="match status" value="1"/>
</dbReference>
<evidence type="ECO:0000256" key="1">
    <source>
        <dbReference type="ARBA" id="ARBA00001933"/>
    </source>
</evidence>
<organism evidence="6 7">
    <name type="scientific">Pelosinus fermentans B4</name>
    <dbReference type="NCBI Taxonomy" id="1149862"/>
    <lineage>
        <taxon>Bacteria</taxon>
        <taxon>Bacillati</taxon>
        <taxon>Bacillota</taxon>
        <taxon>Negativicutes</taxon>
        <taxon>Selenomonadales</taxon>
        <taxon>Sporomusaceae</taxon>
        <taxon>Pelosinus</taxon>
    </lineage>
</organism>
<dbReference type="PANTHER" id="PTHR43807">
    <property type="entry name" value="FI04487P"/>
    <property type="match status" value="1"/>
</dbReference>
<comment type="caution">
    <text evidence="6">The sequence shown here is derived from an EMBL/GenBank/DDBJ whole genome shotgun (WGS) entry which is preliminary data.</text>
</comment>
<dbReference type="Gene3D" id="3.90.1150.10">
    <property type="entry name" value="Aspartate Aminotransferase, domain 1"/>
    <property type="match status" value="1"/>
</dbReference>
<evidence type="ECO:0000259" key="5">
    <source>
        <dbReference type="Pfam" id="PF00155"/>
    </source>
</evidence>
<name>I8RHK6_9FIRM</name>
<keyword evidence="2 6" id="KW-0032">Aminotransferase</keyword>